<dbReference type="SUPFAM" id="SSF158682">
    <property type="entry name" value="TerB-like"/>
    <property type="match status" value="1"/>
</dbReference>
<feature type="domain" description="DUF222" evidence="2">
    <location>
        <begin position="40"/>
        <end position="366"/>
    </location>
</feature>
<feature type="region of interest" description="Disordered" evidence="1">
    <location>
        <begin position="430"/>
        <end position="467"/>
    </location>
</feature>
<dbReference type="InterPro" id="IPR003615">
    <property type="entry name" value="HNH_nuc"/>
</dbReference>
<dbReference type="Proteomes" id="UP000192801">
    <property type="component" value="Unassembled WGS sequence"/>
</dbReference>
<proteinExistence type="predicted"/>
<name>A0A1X0DI37_9MYCO</name>
<gene>
    <name evidence="3" type="ORF">BST26_06380</name>
</gene>
<dbReference type="CDD" id="cd00085">
    <property type="entry name" value="HNHc"/>
    <property type="match status" value="1"/>
</dbReference>
<sequence length="467" mass="51110">MTGCRADRAEYHRALVGFEAAATTLAGLSADALTPADMLAVLERTETTVRALATLSHRLIRRLQTETTPIELGAKSWVEVLAQRLRCSRGEGHRRIKDTAAFGLRRTLAGQPLAPRLPDAAAAIADGRIGPEHAAILRDFTTHLPTHTDPERKNEAETQLAGIAADYTPEQTRQFAHRLLAVLHPDGDYTEAERTRRRGIHIGAQDFTGMSPITGRLTPELRAVLDAILAKLAAPGMCNPDDEKPCVDGPATEDQITGDRREQNQRNHDALLAAGRALLASGQLGQHNGLPVTVVVSTNLQDLMDASGYAVTGGGTLVPMRDVIRLAAHSWHFLAVYDKHTNIPLYLGRSKRIATAGQRIMLTNRDLGCTFPGCTTPANRCQAHHCDDWHHHGLTNITDLTLTCPGNHRMADDGPNQYSAHVNADGHVEWIPPPHLDTGGPRVNTYHHPDRLLPKKPKRPNITHRRE</sequence>
<evidence type="ECO:0000256" key="1">
    <source>
        <dbReference type="SAM" id="MobiDB-lite"/>
    </source>
</evidence>
<feature type="region of interest" description="Disordered" evidence="1">
    <location>
        <begin position="241"/>
        <end position="263"/>
    </location>
</feature>
<evidence type="ECO:0000259" key="2">
    <source>
        <dbReference type="Pfam" id="PF02720"/>
    </source>
</evidence>
<organism evidence="3 4">
    <name type="scientific">Mycolicibacterium insubricum</name>
    <dbReference type="NCBI Taxonomy" id="444597"/>
    <lineage>
        <taxon>Bacteria</taxon>
        <taxon>Bacillati</taxon>
        <taxon>Actinomycetota</taxon>
        <taxon>Actinomycetes</taxon>
        <taxon>Mycobacteriales</taxon>
        <taxon>Mycobacteriaceae</taxon>
        <taxon>Mycolicibacterium</taxon>
    </lineage>
</organism>
<reference evidence="3 4" key="1">
    <citation type="submission" date="2016-12" db="EMBL/GenBank/DDBJ databases">
        <title>The new phylogeny of genus Mycobacterium.</title>
        <authorList>
            <person name="Tortoli E."/>
            <person name="Trovato A."/>
            <person name="Cirillo D.M."/>
        </authorList>
    </citation>
    <scope>NUCLEOTIDE SEQUENCE [LARGE SCALE GENOMIC DNA]</scope>
    <source>
        <strain evidence="3 4">DSM 45130</strain>
    </source>
</reference>
<evidence type="ECO:0000313" key="3">
    <source>
        <dbReference type="EMBL" id="ORA72038.1"/>
    </source>
</evidence>
<comment type="caution">
    <text evidence="3">The sequence shown here is derived from an EMBL/GenBank/DDBJ whole genome shotgun (WGS) entry which is preliminary data.</text>
</comment>
<dbReference type="STRING" id="444597.BST26_06380"/>
<dbReference type="EMBL" id="MVHS01000010">
    <property type="protein sequence ID" value="ORA72038.1"/>
    <property type="molecule type" value="Genomic_DNA"/>
</dbReference>
<protein>
    <recommendedName>
        <fullName evidence="2">DUF222 domain-containing protein</fullName>
    </recommendedName>
</protein>
<dbReference type="InterPro" id="IPR003870">
    <property type="entry name" value="DUF222"/>
</dbReference>
<keyword evidence="4" id="KW-1185">Reference proteome</keyword>
<evidence type="ECO:0000313" key="4">
    <source>
        <dbReference type="Proteomes" id="UP000192801"/>
    </source>
</evidence>
<accession>A0A1X0DI37</accession>
<dbReference type="CDD" id="cd07177">
    <property type="entry name" value="terB_like"/>
    <property type="match status" value="1"/>
</dbReference>
<feature type="compositionally biased region" description="Basic residues" evidence="1">
    <location>
        <begin position="454"/>
        <end position="467"/>
    </location>
</feature>
<dbReference type="Pfam" id="PF02720">
    <property type="entry name" value="DUF222"/>
    <property type="match status" value="1"/>
</dbReference>
<dbReference type="AlphaFoldDB" id="A0A1X0DI37"/>
<dbReference type="InterPro" id="IPR029024">
    <property type="entry name" value="TerB-like"/>
</dbReference>